<evidence type="ECO:0000259" key="2">
    <source>
        <dbReference type="Pfam" id="PF01050"/>
    </source>
</evidence>
<comment type="caution">
    <text evidence="4">The sequence shown here is derived from an EMBL/GenBank/DDBJ whole genome shotgun (WGS) entry which is preliminary data.</text>
</comment>
<feature type="domain" description="Mannose-6-phosphate isomerase type II C-terminal" evidence="2">
    <location>
        <begin position="334"/>
        <end position="432"/>
    </location>
</feature>
<dbReference type="Pfam" id="PF22640">
    <property type="entry name" value="ManC_GMP_beta-helix"/>
    <property type="match status" value="1"/>
</dbReference>
<dbReference type="InterPro" id="IPR001538">
    <property type="entry name" value="Man6P_isomerase-2_C"/>
</dbReference>
<evidence type="ECO:0008006" key="6">
    <source>
        <dbReference type="Google" id="ProtNLM"/>
    </source>
</evidence>
<dbReference type="InterPro" id="IPR005835">
    <property type="entry name" value="NTP_transferase_dom"/>
</dbReference>
<dbReference type="InterPro" id="IPR029044">
    <property type="entry name" value="Nucleotide-diphossugar_trans"/>
</dbReference>
<gene>
    <name evidence="4" type="ORF">VW23_015885</name>
</gene>
<dbReference type="InterPro" id="IPR011051">
    <property type="entry name" value="RmlC_Cupin_sf"/>
</dbReference>
<dbReference type="Gene3D" id="3.90.550.10">
    <property type="entry name" value="Spore Coat Polysaccharide Biosynthesis Protein SpsA, Chain A"/>
    <property type="match status" value="1"/>
</dbReference>
<reference evidence="4 5" key="1">
    <citation type="journal article" date="2015" name="Genome Announc.">
        <title>Genome Assemblies of Three Soil-Associated Devosia species: D. insulae, D. limi, and D. soli.</title>
        <authorList>
            <person name="Hassan Y.I."/>
            <person name="Lepp D."/>
            <person name="Zhou T."/>
        </authorList>
    </citation>
    <scope>NUCLEOTIDE SEQUENCE [LARGE SCALE GENOMIC DNA]</scope>
    <source>
        <strain evidence="4 5">DS-56</strain>
    </source>
</reference>
<evidence type="ECO:0000313" key="5">
    <source>
        <dbReference type="Proteomes" id="UP000095463"/>
    </source>
</evidence>
<proteinExistence type="predicted"/>
<dbReference type="PANTHER" id="PTHR46390:SF1">
    <property type="entry name" value="MANNOSE-1-PHOSPHATE GUANYLYLTRANSFERASE"/>
    <property type="match status" value="1"/>
</dbReference>
<feature type="domain" description="Nucleotidyl transferase" evidence="1">
    <location>
        <begin position="2"/>
        <end position="268"/>
    </location>
</feature>
<dbReference type="PANTHER" id="PTHR46390">
    <property type="entry name" value="MANNOSE-1-PHOSPHATE GUANYLYLTRANSFERASE"/>
    <property type="match status" value="1"/>
</dbReference>
<dbReference type="GO" id="GO:0004475">
    <property type="term" value="F:mannose-1-phosphate guanylyltransferase (GTP) activity"/>
    <property type="evidence" value="ECO:0007669"/>
    <property type="project" value="TreeGrafter"/>
</dbReference>
<accession>A0A1E5XSB9</accession>
<dbReference type="AlphaFoldDB" id="A0A1E5XSB9"/>
<dbReference type="InterPro" id="IPR014710">
    <property type="entry name" value="RmlC-like_jellyroll"/>
</dbReference>
<evidence type="ECO:0000259" key="1">
    <source>
        <dbReference type="Pfam" id="PF00483"/>
    </source>
</evidence>
<dbReference type="SUPFAM" id="SSF51182">
    <property type="entry name" value="RmlC-like cupins"/>
    <property type="match status" value="1"/>
</dbReference>
<protein>
    <recommendedName>
        <fullName evidence="6">Mannose-1-phosphate guanylyltransferase</fullName>
    </recommendedName>
</protein>
<dbReference type="Gene3D" id="2.60.120.10">
    <property type="entry name" value="Jelly Rolls"/>
    <property type="match status" value="1"/>
</dbReference>
<dbReference type="Pfam" id="PF00483">
    <property type="entry name" value="NTP_transferase"/>
    <property type="match status" value="1"/>
</dbReference>
<evidence type="ECO:0000259" key="3">
    <source>
        <dbReference type="Pfam" id="PF22640"/>
    </source>
</evidence>
<keyword evidence="5" id="KW-1185">Reference proteome</keyword>
<dbReference type="GO" id="GO:0005976">
    <property type="term" value="P:polysaccharide metabolic process"/>
    <property type="evidence" value="ECO:0007669"/>
    <property type="project" value="InterPro"/>
</dbReference>
<sequence>MSRSQQPKQFQPIDHEGSITFFQTTVQRHRGELFHDPVVSVAGGHLGTVRRQLRDVQRNARIIAEPVARNTGPAVLSAALLIARTDPDAVLLICPSDHVIEGDLNSRIRESHKAAADGLIVTFGIKPRYNETGYGYIIDGGEFSNYRGVHRAEKFIEKPNAQTAQSLIETGLAYWASGISLMRADTVIEEYRRFDPVTFGAVSASLANAVSEDGALVLEEASFGSAESLPTERAVFEKSKTVALAPADVEWDDVGAWAAFHTIGKKSEDNNVVSGDVMMVNSRGSYVRGSDRLVAVVGVDNLVVVDTHDALLVTTREQSQDVKKVVEQLKAQSRREAEDHSFGATDWGKQGKLASGAGYMLRHLTVNPGATLPVESGSEFRRLMVVASGGGMLHMGSRRREIRAGATFEIGPEQTAEVINDGTGPMQVIEVACHVDGPLTHLTPLLELAAVADGSREHA</sequence>
<name>A0A1E5XSB9_9HYPH</name>
<organism evidence="4 5">
    <name type="scientific">Devosia insulae DS-56</name>
    <dbReference type="NCBI Taxonomy" id="1116389"/>
    <lineage>
        <taxon>Bacteria</taxon>
        <taxon>Pseudomonadati</taxon>
        <taxon>Pseudomonadota</taxon>
        <taxon>Alphaproteobacteria</taxon>
        <taxon>Hyphomicrobiales</taxon>
        <taxon>Devosiaceae</taxon>
        <taxon>Devosia</taxon>
    </lineage>
</organism>
<dbReference type="InterPro" id="IPR054566">
    <property type="entry name" value="ManC/GMP-like_b-helix"/>
</dbReference>
<evidence type="ECO:0000313" key="4">
    <source>
        <dbReference type="EMBL" id="OEO31501.1"/>
    </source>
</evidence>
<dbReference type="GO" id="GO:0009298">
    <property type="term" value="P:GDP-mannose biosynthetic process"/>
    <property type="evidence" value="ECO:0007669"/>
    <property type="project" value="TreeGrafter"/>
</dbReference>
<dbReference type="Pfam" id="PF01050">
    <property type="entry name" value="MannoseP_isomer"/>
    <property type="match status" value="1"/>
</dbReference>
<dbReference type="EMBL" id="LAJE02000156">
    <property type="protein sequence ID" value="OEO31501.1"/>
    <property type="molecule type" value="Genomic_DNA"/>
</dbReference>
<feature type="domain" description="MannoseP isomerase/GMP-like beta-helix" evidence="3">
    <location>
        <begin position="275"/>
        <end position="329"/>
    </location>
</feature>
<dbReference type="Proteomes" id="UP000095463">
    <property type="component" value="Unassembled WGS sequence"/>
</dbReference>
<dbReference type="InterPro" id="IPR051161">
    <property type="entry name" value="Mannose-6P_isomerase_type2"/>
</dbReference>
<dbReference type="SUPFAM" id="SSF53448">
    <property type="entry name" value="Nucleotide-diphospho-sugar transferases"/>
    <property type="match status" value="1"/>
</dbReference>